<dbReference type="Pfam" id="PF00106">
    <property type="entry name" value="adh_short"/>
    <property type="match status" value="1"/>
</dbReference>
<dbReference type="RefSeq" id="WP_338446101.1">
    <property type="nucleotide sequence ID" value="NZ_CP144918.1"/>
</dbReference>
<evidence type="ECO:0000313" key="3">
    <source>
        <dbReference type="EMBL" id="WWA47210.1"/>
    </source>
</evidence>
<proteinExistence type="inferred from homology"/>
<evidence type="ECO:0000256" key="1">
    <source>
        <dbReference type="RuleBase" id="RU000363"/>
    </source>
</evidence>
<dbReference type="PRINTS" id="PR00080">
    <property type="entry name" value="SDRFAMILY"/>
</dbReference>
<dbReference type="InterPro" id="IPR051911">
    <property type="entry name" value="SDR_oxidoreductase"/>
</dbReference>
<sequence length="324" mass="35071">MDHIITRPITRRKILMTGAALASAAAISPALGQTGSDGFQRVAIITGTSSGFGRLMTETFARQGIAVIATMRNVDSHNAAAADELRQLAAEEELPIEVVDIDVLDETSVRNGVEQALQIAGRIDVLVNNAGIVVPGPVGMQPVDAFAANIETNCNGALRMFRAVAPHMQDRGEGQIIQMSSALGRLLDPLLSGYCASKLAVEAACDAIAWEQERFGIDVSIIQPAGPYPTELQVNGLRYFDEMLDTLPDAERENSRRYEELEARLREELAPDPSLDSQEIADAAMRLVAMEPGSRPRRVVVGPYRDGIERLNDLHQTVQAEMLG</sequence>
<comment type="similarity">
    <text evidence="1">Belongs to the short-chain dehydrogenases/reductases (SDR) family.</text>
</comment>
<dbReference type="Proteomes" id="UP001335183">
    <property type="component" value="Chromosome"/>
</dbReference>
<dbReference type="PANTHER" id="PTHR43976:SF9">
    <property type="entry name" value="OXIDOREDUCTASE"/>
    <property type="match status" value="1"/>
</dbReference>
<organism evidence="3 4">
    <name type="scientific">Pelagerythrobacter marensis</name>
    <dbReference type="NCBI Taxonomy" id="543877"/>
    <lineage>
        <taxon>Bacteria</taxon>
        <taxon>Pseudomonadati</taxon>
        <taxon>Pseudomonadota</taxon>
        <taxon>Alphaproteobacteria</taxon>
        <taxon>Sphingomonadales</taxon>
        <taxon>Erythrobacteraceae</taxon>
        <taxon>Pelagerythrobacter</taxon>
    </lineage>
</organism>
<feature type="chain" id="PRO_5045820647" evidence="2">
    <location>
        <begin position="33"/>
        <end position="324"/>
    </location>
</feature>
<accession>A0ABZ2D2E6</accession>
<protein>
    <submittedName>
        <fullName evidence="3">SDR family NAD(P)-dependent oxidoreductase</fullName>
    </submittedName>
</protein>
<dbReference type="Gene3D" id="3.40.50.720">
    <property type="entry name" value="NAD(P)-binding Rossmann-like Domain"/>
    <property type="match status" value="1"/>
</dbReference>
<reference evidence="3 4" key="1">
    <citation type="submission" date="2024-02" db="EMBL/GenBank/DDBJ databases">
        <title>The whole genome sequence of five bacterial samples isolated from Abu Dhabi Sabkha-shore region.</title>
        <authorList>
            <person name="Sudalaimuthuasari N."/>
            <person name="Sarfraz B."/>
            <person name="Tuyisabe J.D."/>
            <person name="Mugisha Ntwali L.D.M."/>
            <person name="Ali A.I.A.A."/>
            <person name="Almansoori S.Z.A."/>
            <person name="Alajami H.S.A."/>
            <person name="Almeqbaali A.A.S."/>
            <person name="Kundu B."/>
            <person name="Saeed E.E."/>
            <person name="Sukumarinath V."/>
            <person name="Mishra A.K."/>
            <person name="Hazzouri K.M."/>
            <person name="Almaskari R."/>
            <person name="Sharma A.K."/>
            <person name="Amiri K.M.A."/>
        </authorList>
    </citation>
    <scope>NUCLEOTIDE SEQUENCE [LARGE SCALE GENOMIC DNA]</scope>
    <source>
        <strain evidence="4">kcgeb_sd</strain>
    </source>
</reference>
<dbReference type="PANTHER" id="PTHR43976">
    <property type="entry name" value="SHORT CHAIN DEHYDROGENASE"/>
    <property type="match status" value="1"/>
</dbReference>
<name>A0ABZ2D2E6_9SPHN</name>
<dbReference type="InterPro" id="IPR002347">
    <property type="entry name" value="SDR_fam"/>
</dbReference>
<evidence type="ECO:0000256" key="2">
    <source>
        <dbReference type="SAM" id="SignalP"/>
    </source>
</evidence>
<dbReference type="SUPFAM" id="SSF51735">
    <property type="entry name" value="NAD(P)-binding Rossmann-fold domains"/>
    <property type="match status" value="1"/>
</dbReference>
<keyword evidence="4" id="KW-1185">Reference proteome</keyword>
<feature type="signal peptide" evidence="2">
    <location>
        <begin position="1"/>
        <end position="32"/>
    </location>
</feature>
<dbReference type="InterPro" id="IPR036291">
    <property type="entry name" value="NAD(P)-bd_dom_sf"/>
</dbReference>
<evidence type="ECO:0000313" key="4">
    <source>
        <dbReference type="Proteomes" id="UP001335183"/>
    </source>
</evidence>
<dbReference type="PRINTS" id="PR00081">
    <property type="entry name" value="GDHRDH"/>
</dbReference>
<gene>
    <name evidence="3" type="ORF">V5F89_13235</name>
</gene>
<keyword evidence="2" id="KW-0732">Signal</keyword>
<dbReference type="EMBL" id="CP144918">
    <property type="protein sequence ID" value="WWA47210.1"/>
    <property type="molecule type" value="Genomic_DNA"/>
</dbReference>